<feature type="binding site" evidence="8">
    <location>
        <position position="153"/>
    </location>
    <ligand>
        <name>substrate</name>
    </ligand>
</feature>
<comment type="catalytic activity">
    <reaction evidence="6 11">
        <text>(S)-malate + NAD(+) = oxaloacetate + NADH + H(+)</text>
        <dbReference type="Rhea" id="RHEA:21432"/>
        <dbReference type="ChEBI" id="CHEBI:15378"/>
        <dbReference type="ChEBI" id="CHEBI:15589"/>
        <dbReference type="ChEBI" id="CHEBI:16452"/>
        <dbReference type="ChEBI" id="CHEBI:57540"/>
        <dbReference type="ChEBI" id="CHEBI:57945"/>
        <dbReference type="EC" id="1.1.1.37"/>
    </reaction>
</comment>
<name>A0A1I8HS03_9PLAT</name>
<organism evidence="14 15">
    <name type="scientific">Macrostomum lignano</name>
    <dbReference type="NCBI Taxonomy" id="282301"/>
    <lineage>
        <taxon>Eukaryota</taxon>
        <taxon>Metazoa</taxon>
        <taxon>Spiralia</taxon>
        <taxon>Lophotrochozoa</taxon>
        <taxon>Platyhelminthes</taxon>
        <taxon>Rhabditophora</taxon>
        <taxon>Macrostomorpha</taxon>
        <taxon>Macrostomida</taxon>
        <taxon>Macrostomidae</taxon>
        <taxon>Macrostomum</taxon>
    </lineage>
</organism>
<evidence type="ECO:0000256" key="8">
    <source>
        <dbReference type="PIRSR" id="PIRSR000102-2"/>
    </source>
</evidence>
<dbReference type="GO" id="GO:0005739">
    <property type="term" value="C:mitochondrion"/>
    <property type="evidence" value="ECO:0007669"/>
    <property type="project" value="TreeGrafter"/>
</dbReference>
<sequence length="349" mass="36462">LLQLPSASSTAAMASRALNLFTICRRQFGTTGSLASKVAVLGASGGIGQPLSLLLKQSPLVSQLSLYDIQGVKGVAADLSHISTKAEVSGFDGPASLSDCLKGSRVVVIPAGVPRKPGMTRDDLFNTNAGIVADLITAVAKTCPKAMICIVTNPVNSTVPIAAEILKKHNAYDPRRLFGVTTLDIVRSNAFVAEAKGLDVSKVSVPVIGGHSGVTIIPVISQAVPSVSFKAQDRETLTTRIQNAGTEVVNAKAGAGSATLSMAFAAEKFVDSVLQAIDGKRGVIECAFVESTVTEAPYFSTPLLLGRDGVEENLGLGNLIEFEAKLLQAAMPELQQNIAKGVKFVKERY</sequence>
<comment type="subunit">
    <text evidence="2">Homodimer.</text>
</comment>
<evidence type="ECO:0000256" key="9">
    <source>
        <dbReference type="PIRSR" id="PIRSR000102-3"/>
    </source>
</evidence>
<evidence type="ECO:0000313" key="14">
    <source>
        <dbReference type="Proteomes" id="UP000095280"/>
    </source>
</evidence>
<dbReference type="PIRSF" id="PIRSF000102">
    <property type="entry name" value="Lac_mal_DH"/>
    <property type="match status" value="1"/>
</dbReference>
<dbReference type="InterPro" id="IPR001252">
    <property type="entry name" value="Malate_DH_AS"/>
</dbReference>
<feature type="binding site" evidence="9">
    <location>
        <position position="68"/>
    </location>
    <ligand>
        <name>NAD(+)</name>
        <dbReference type="ChEBI" id="CHEBI:57540"/>
    </ligand>
</feature>
<dbReference type="Gene3D" id="3.40.50.720">
    <property type="entry name" value="NAD(P)-binding Rossmann-like Domain"/>
    <property type="match status" value="1"/>
</dbReference>
<feature type="binding site" evidence="9">
    <location>
        <begin position="151"/>
        <end position="153"/>
    </location>
    <ligand>
        <name>NAD(+)</name>
        <dbReference type="ChEBI" id="CHEBI:57540"/>
    </ligand>
</feature>
<dbReference type="InterPro" id="IPR010097">
    <property type="entry name" value="Malate_DH_type1"/>
</dbReference>
<feature type="binding site" evidence="8">
    <location>
        <position position="115"/>
    </location>
    <ligand>
        <name>substrate</name>
    </ligand>
</feature>
<dbReference type="Pfam" id="PF00056">
    <property type="entry name" value="Ldh_1_N"/>
    <property type="match status" value="1"/>
</dbReference>
<accession>A0A1I8HS03</accession>
<evidence type="ECO:0000256" key="1">
    <source>
        <dbReference type="ARBA" id="ARBA00008824"/>
    </source>
</evidence>
<dbReference type="CDD" id="cd01337">
    <property type="entry name" value="MDH_glyoxysomal_mitochondrial"/>
    <property type="match status" value="1"/>
</dbReference>
<dbReference type="Proteomes" id="UP000095280">
    <property type="component" value="Unplaced"/>
</dbReference>
<keyword evidence="3 11" id="KW-0816">Tricarboxylic acid cycle</keyword>
<dbReference type="InterPro" id="IPR036291">
    <property type="entry name" value="NAD(P)-bd_dom_sf"/>
</dbReference>
<keyword evidence="4 10" id="KW-0560">Oxidoreductase</keyword>
<dbReference type="PANTHER" id="PTHR11540">
    <property type="entry name" value="MALATE AND LACTATE DEHYDROGENASE"/>
    <property type="match status" value="1"/>
</dbReference>
<dbReference type="GO" id="GO:0006099">
    <property type="term" value="P:tricarboxylic acid cycle"/>
    <property type="evidence" value="ECO:0007669"/>
    <property type="project" value="UniProtKB-KW"/>
</dbReference>
<dbReference type="InterPro" id="IPR015955">
    <property type="entry name" value="Lactate_DH/Glyco_Ohase_4_C"/>
</dbReference>
<evidence type="ECO:0000256" key="4">
    <source>
        <dbReference type="ARBA" id="ARBA00023002"/>
    </source>
</evidence>
<evidence type="ECO:0000256" key="7">
    <source>
        <dbReference type="PIRSR" id="PIRSR000102-1"/>
    </source>
</evidence>
<evidence type="ECO:0000256" key="5">
    <source>
        <dbReference type="ARBA" id="ARBA00023027"/>
    </source>
</evidence>
<feature type="binding site" evidence="8">
    <location>
        <position position="187"/>
    </location>
    <ligand>
        <name>substrate</name>
    </ligand>
</feature>
<evidence type="ECO:0000256" key="10">
    <source>
        <dbReference type="RuleBase" id="RU003369"/>
    </source>
</evidence>
<evidence type="ECO:0000259" key="13">
    <source>
        <dbReference type="Pfam" id="PF02866"/>
    </source>
</evidence>
<feature type="domain" description="Lactate/malate dehydrogenase N-terminal" evidence="12">
    <location>
        <begin position="37"/>
        <end position="179"/>
    </location>
</feature>
<reference evidence="15" key="1">
    <citation type="submission" date="2016-11" db="UniProtKB">
        <authorList>
            <consortium name="WormBaseParasite"/>
        </authorList>
    </citation>
    <scope>IDENTIFICATION</scope>
</reference>
<dbReference type="GO" id="GO:0030060">
    <property type="term" value="F:L-malate dehydrogenase (NAD+) activity"/>
    <property type="evidence" value="ECO:0007669"/>
    <property type="project" value="UniProtKB-EC"/>
</dbReference>
<dbReference type="FunFam" id="3.90.110.10:FF:000001">
    <property type="entry name" value="Malate dehydrogenase"/>
    <property type="match status" value="1"/>
</dbReference>
<evidence type="ECO:0000313" key="15">
    <source>
        <dbReference type="WBParaSite" id="maker-uti_cns_0007749-snap-gene-0.3-mRNA-1"/>
    </source>
</evidence>
<feature type="binding site" evidence="9">
    <location>
        <position position="128"/>
    </location>
    <ligand>
        <name>NAD(+)</name>
        <dbReference type="ChEBI" id="CHEBI:57540"/>
    </ligand>
</feature>
<proteinExistence type="inferred from homology"/>
<dbReference type="AlphaFoldDB" id="A0A1I8HS03"/>
<evidence type="ECO:0000256" key="3">
    <source>
        <dbReference type="ARBA" id="ARBA00022532"/>
    </source>
</evidence>
<dbReference type="PANTHER" id="PTHR11540:SF16">
    <property type="entry name" value="MALATE DEHYDROGENASE, MITOCHONDRIAL"/>
    <property type="match status" value="1"/>
</dbReference>
<feature type="binding site" evidence="9">
    <location>
        <begin position="42"/>
        <end position="48"/>
    </location>
    <ligand>
        <name>NAD(+)</name>
        <dbReference type="ChEBI" id="CHEBI:57540"/>
    </ligand>
</feature>
<evidence type="ECO:0000259" key="12">
    <source>
        <dbReference type="Pfam" id="PF00056"/>
    </source>
</evidence>
<protein>
    <recommendedName>
        <fullName evidence="11">Malate dehydrogenase</fullName>
        <ecNumber evidence="11">1.1.1.37</ecNumber>
    </recommendedName>
</protein>
<dbReference type="GO" id="GO:0006108">
    <property type="term" value="P:malate metabolic process"/>
    <property type="evidence" value="ECO:0007669"/>
    <property type="project" value="InterPro"/>
</dbReference>
<feature type="active site" description="Proton acceptor" evidence="7">
    <location>
        <position position="211"/>
    </location>
</feature>
<feature type="binding site" evidence="8">
    <location>
        <position position="121"/>
    </location>
    <ligand>
        <name>substrate</name>
    </ligand>
</feature>
<dbReference type="PROSITE" id="PS00068">
    <property type="entry name" value="MDH"/>
    <property type="match status" value="1"/>
</dbReference>
<dbReference type="FunFam" id="3.40.50.720:FF:000013">
    <property type="entry name" value="Malate dehydrogenase"/>
    <property type="match status" value="1"/>
</dbReference>
<dbReference type="SUPFAM" id="SSF51735">
    <property type="entry name" value="NAD(P)-binding Rossmann-fold domains"/>
    <property type="match status" value="1"/>
</dbReference>
<keyword evidence="14" id="KW-1185">Reference proteome</keyword>
<dbReference type="NCBIfam" id="TIGR01772">
    <property type="entry name" value="MDH_euk_gproteo"/>
    <property type="match status" value="1"/>
</dbReference>
<dbReference type="WBParaSite" id="maker-uti_cns_0007749-snap-gene-0.3-mRNA-1">
    <property type="protein sequence ID" value="maker-uti_cns_0007749-snap-gene-0.3-mRNA-1"/>
    <property type="gene ID" value="maker-uti_cns_0007749-snap-gene-0.3"/>
</dbReference>
<dbReference type="Pfam" id="PF02866">
    <property type="entry name" value="Ldh_1_C"/>
    <property type="match status" value="1"/>
</dbReference>
<dbReference type="SUPFAM" id="SSF56327">
    <property type="entry name" value="LDH C-terminal domain-like"/>
    <property type="match status" value="1"/>
</dbReference>
<dbReference type="InterPro" id="IPR022383">
    <property type="entry name" value="Lactate/malate_DH_C"/>
</dbReference>
<dbReference type="InterPro" id="IPR001236">
    <property type="entry name" value="Lactate/malate_DH_N"/>
</dbReference>
<dbReference type="EC" id="1.1.1.37" evidence="11"/>
<feature type="binding site" evidence="9">
    <location>
        <position position="262"/>
    </location>
    <ligand>
        <name>NAD(+)</name>
        <dbReference type="ChEBI" id="CHEBI:57540"/>
    </ligand>
</feature>
<evidence type="ECO:0000256" key="2">
    <source>
        <dbReference type="ARBA" id="ARBA00011738"/>
    </source>
</evidence>
<feature type="domain" description="Lactate/malate dehydrogenase C-terminal" evidence="13">
    <location>
        <begin position="181"/>
        <end position="345"/>
    </location>
</feature>
<comment type="similarity">
    <text evidence="1">Belongs to the LDH/MDH superfamily. MDH type 1 family.</text>
</comment>
<dbReference type="Gene3D" id="3.90.110.10">
    <property type="entry name" value="Lactate dehydrogenase/glycoside hydrolase, family 4, C-terminal"/>
    <property type="match status" value="1"/>
</dbReference>
<evidence type="ECO:0000256" key="11">
    <source>
        <dbReference type="RuleBase" id="RU003405"/>
    </source>
</evidence>
<evidence type="ECO:0000256" key="6">
    <source>
        <dbReference type="ARBA" id="ARBA00048313"/>
    </source>
</evidence>
<dbReference type="InterPro" id="IPR001557">
    <property type="entry name" value="L-lactate/malate_DH"/>
</dbReference>
<keyword evidence="5 9" id="KW-0520">NAD</keyword>